<keyword evidence="9 10" id="KW-0472">Membrane</keyword>
<dbReference type="PROSITE" id="PS52015">
    <property type="entry name" value="TONB_CTD"/>
    <property type="match status" value="1"/>
</dbReference>
<dbReference type="PANTHER" id="PTHR33446:SF2">
    <property type="entry name" value="PROTEIN TONB"/>
    <property type="match status" value="1"/>
</dbReference>
<name>A0ABV2CQQ5_9RHOO</name>
<keyword evidence="4 10" id="KW-1003">Cell membrane</keyword>
<evidence type="ECO:0000256" key="1">
    <source>
        <dbReference type="ARBA" id="ARBA00004383"/>
    </source>
</evidence>
<evidence type="ECO:0000256" key="9">
    <source>
        <dbReference type="ARBA" id="ARBA00023136"/>
    </source>
</evidence>
<evidence type="ECO:0000256" key="6">
    <source>
        <dbReference type="ARBA" id="ARBA00022692"/>
    </source>
</evidence>
<evidence type="ECO:0000256" key="5">
    <source>
        <dbReference type="ARBA" id="ARBA00022519"/>
    </source>
</evidence>
<dbReference type="EMBL" id="JBEWLZ010000005">
    <property type="protein sequence ID" value="MET1490237.1"/>
    <property type="molecule type" value="Genomic_DNA"/>
</dbReference>
<dbReference type="PRINTS" id="PR01374">
    <property type="entry name" value="TONBPROTEIN"/>
</dbReference>
<evidence type="ECO:0000256" key="11">
    <source>
        <dbReference type="SAM" id="MobiDB-lite"/>
    </source>
</evidence>
<organism evidence="13 14">
    <name type="scientific">Uliginosibacterium paludis</name>
    <dbReference type="NCBI Taxonomy" id="1615952"/>
    <lineage>
        <taxon>Bacteria</taxon>
        <taxon>Pseudomonadati</taxon>
        <taxon>Pseudomonadota</taxon>
        <taxon>Betaproteobacteria</taxon>
        <taxon>Rhodocyclales</taxon>
        <taxon>Zoogloeaceae</taxon>
        <taxon>Uliginosibacterium</taxon>
    </lineage>
</organism>
<evidence type="ECO:0000256" key="8">
    <source>
        <dbReference type="ARBA" id="ARBA00022989"/>
    </source>
</evidence>
<feature type="compositionally biased region" description="Low complexity" evidence="11">
    <location>
        <begin position="122"/>
        <end position="133"/>
    </location>
</feature>
<evidence type="ECO:0000313" key="14">
    <source>
        <dbReference type="Proteomes" id="UP001548590"/>
    </source>
</evidence>
<dbReference type="Pfam" id="PF03544">
    <property type="entry name" value="TonB_C"/>
    <property type="match status" value="1"/>
</dbReference>
<keyword evidence="7 10" id="KW-0653">Protein transport</keyword>
<keyword evidence="8 10" id="KW-1133">Transmembrane helix</keyword>
<evidence type="ECO:0000256" key="7">
    <source>
        <dbReference type="ARBA" id="ARBA00022927"/>
    </source>
</evidence>
<proteinExistence type="inferred from homology"/>
<feature type="compositionally biased region" description="Pro residues" evidence="11">
    <location>
        <begin position="108"/>
        <end position="121"/>
    </location>
</feature>
<evidence type="ECO:0000256" key="3">
    <source>
        <dbReference type="ARBA" id="ARBA00022448"/>
    </source>
</evidence>
<keyword evidence="5 10" id="KW-0997">Cell inner membrane</keyword>
<dbReference type="InterPro" id="IPR006260">
    <property type="entry name" value="TonB/TolA_C"/>
</dbReference>
<dbReference type="InterPro" id="IPR003538">
    <property type="entry name" value="TonB"/>
</dbReference>
<protein>
    <recommendedName>
        <fullName evidence="10">Protein TonB</fullName>
    </recommendedName>
</protein>
<dbReference type="Gene3D" id="3.30.1150.10">
    <property type="match status" value="1"/>
</dbReference>
<feature type="compositionally biased region" description="Low complexity" evidence="11">
    <location>
        <begin position="73"/>
        <end position="107"/>
    </location>
</feature>
<comment type="caution">
    <text evidence="13">The sequence shown here is derived from an EMBL/GenBank/DDBJ whole genome shotgun (WGS) entry which is preliminary data.</text>
</comment>
<dbReference type="Proteomes" id="UP001548590">
    <property type="component" value="Unassembled WGS sequence"/>
</dbReference>
<dbReference type="InterPro" id="IPR037682">
    <property type="entry name" value="TonB_C"/>
</dbReference>
<dbReference type="PANTHER" id="PTHR33446">
    <property type="entry name" value="PROTEIN TONB-RELATED"/>
    <property type="match status" value="1"/>
</dbReference>
<gene>
    <name evidence="13" type="ORF">ABVT11_10410</name>
</gene>
<keyword evidence="14" id="KW-1185">Reference proteome</keyword>
<evidence type="ECO:0000256" key="2">
    <source>
        <dbReference type="ARBA" id="ARBA00006555"/>
    </source>
</evidence>
<keyword evidence="10" id="KW-0735">Signal-anchor</keyword>
<evidence type="ECO:0000259" key="12">
    <source>
        <dbReference type="PROSITE" id="PS52015"/>
    </source>
</evidence>
<sequence>MQAPSFAQSRSDQTLGMVIVIGLHVLAGAGLLMLAQPVLQQMLPPTFQVRFLTEQPKLETIAPPQPEPPKPLPVKQQVVQPRQVQPKPAPAPVIQADAPAAPDAPVMTAPPAPKDMPPAAPAPSAAQPAQEAYQEPRHDADYLRNPNPAYPRASRSLGEEGTVRLRIEVSAEGKPLQVLIEKTSGFPRLDRAAQETVASSWRFTPARKGQQAVAAWVIVPVTFSLNR</sequence>
<reference evidence="13 14" key="1">
    <citation type="submission" date="2024-07" db="EMBL/GenBank/DDBJ databases">
        <title>Uliginosibacterium paludis KCTC:42655.</title>
        <authorList>
            <person name="Kim M.K."/>
        </authorList>
    </citation>
    <scope>NUCLEOTIDE SEQUENCE [LARGE SCALE GENOMIC DNA]</scope>
    <source>
        <strain evidence="13 14">KCTC 42655</strain>
    </source>
</reference>
<feature type="region of interest" description="Disordered" evidence="11">
    <location>
        <begin position="60"/>
        <end position="144"/>
    </location>
</feature>
<comment type="subcellular location">
    <subcellularLocation>
        <location evidence="1 10">Cell inner membrane</location>
        <topology evidence="1 10">Single-pass membrane protein</topology>
        <orientation evidence="1 10">Periplasmic side</orientation>
    </subcellularLocation>
</comment>
<evidence type="ECO:0000256" key="4">
    <source>
        <dbReference type="ARBA" id="ARBA00022475"/>
    </source>
</evidence>
<dbReference type="NCBIfam" id="TIGR01352">
    <property type="entry name" value="tonB_Cterm"/>
    <property type="match status" value="1"/>
</dbReference>
<evidence type="ECO:0000256" key="10">
    <source>
        <dbReference type="RuleBase" id="RU362123"/>
    </source>
</evidence>
<evidence type="ECO:0000313" key="13">
    <source>
        <dbReference type="EMBL" id="MET1490237.1"/>
    </source>
</evidence>
<keyword evidence="6 10" id="KW-0812">Transmembrane</keyword>
<feature type="compositionally biased region" description="Pro residues" evidence="11">
    <location>
        <begin position="63"/>
        <end position="72"/>
    </location>
</feature>
<comment type="similarity">
    <text evidence="2 10">Belongs to the TonB family.</text>
</comment>
<feature type="transmembrane region" description="Helical" evidence="10">
    <location>
        <begin position="15"/>
        <end position="35"/>
    </location>
</feature>
<comment type="function">
    <text evidence="10">Interacts with outer membrane receptor proteins that carry out high-affinity binding and energy dependent uptake into the periplasmic space of specific substrates. It could act to transduce energy from the cytoplasmic membrane to specific energy-requiring processes in the outer membrane, resulting in the release into the periplasm of ligands bound by these outer membrane proteins.</text>
</comment>
<dbReference type="SUPFAM" id="SSF74653">
    <property type="entry name" value="TolA/TonB C-terminal domain"/>
    <property type="match status" value="1"/>
</dbReference>
<dbReference type="RefSeq" id="WP_345928406.1">
    <property type="nucleotide sequence ID" value="NZ_JBDIVF010000006.1"/>
</dbReference>
<keyword evidence="3 10" id="KW-0813">Transport</keyword>
<dbReference type="InterPro" id="IPR051045">
    <property type="entry name" value="TonB-dependent_transducer"/>
</dbReference>
<accession>A0ABV2CQQ5</accession>
<feature type="domain" description="TonB C-terminal" evidence="12">
    <location>
        <begin position="135"/>
        <end position="227"/>
    </location>
</feature>